<comment type="caution">
    <text evidence="1">The sequence shown here is derived from an EMBL/GenBank/DDBJ whole genome shotgun (WGS) entry which is preliminary data.</text>
</comment>
<dbReference type="Proteomes" id="UP000308365">
    <property type="component" value="Unassembled WGS sequence"/>
</dbReference>
<evidence type="ECO:0000313" key="1">
    <source>
        <dbReference type="EMBL" id="TKC52752.1"/>
    </source>
</evidence>
<dbReference type="AlphaFoldDB" id="A0A4U1FR81"/>
<evidence type="ECO:0000313" key="2">
    <source>
        <dbReference type="Proteomes" id="UP000308365"/>
    </source>
</evidence>
<organism evidence="1 2">
    <name type="scientific">Monodon monoceros</name>
    <name type="common">Narwhal</name>
    <name type="synonym">Ceratodon monodon</name>
    <dbReference type="NCBI Taxonomy" id="40151"/>
    <lineage>
        <taxon>Eukaryota</taxon>
        <taxon>Metazoa</taxon>
        <taxon>Chordata</taxon>
        <taxon>Craniata</taxon>
        <taxon>Vertebrata</taxon>
        <taxon>Euteleostomi</taxon>
        <taxon>Mammalia</taxon>
        <taxon>Eutheria</taxon>
        <taxon>Laurasiatheria</taxon>
        <taxon>Artiodactyla</taxon>
        <taxon>Whippomorpha</taxon>
        <taxon>Cetacea</taxon>
        <taxon>Odontoceti</taxon>
        <taxon>Monodontidae</taxon>
        <taxon>Monodon</taxon>
    </lineage>
</organism>
<sequence>MTAVPLTSRNPRFLEGEWLGSPLPATETQTCTHHPHSLAVSKAAAAFAPQGLTGKGRIMEGNGIKEPIELLV</sequence>
<reference evidence="2" key="1">
    <citation type="journal article" date="2019" name="IScience">
        <title>Narwhal Genome Reveals Long-Term Low Genetic Diversity despite Current Large Abundance Size.</title>
        <authorList>
            <person name="Westbury M.V."/>
            <person name="Petersen B."/>
            <person name="Garde E."/>
            <person name="Heide-Jorgensen M.P."/>
            <person name="Lorenzen E.D."/>
        </authorList>
    </citation>
    <scope>NUCLEOTIDE SEQUENCE [LARGE SCALE GENOMIC DNA]</scope>
</reference>
<dbReference type="EMBL" id="RWIC01000023">
    <property type="protein sequence ID" value="TKC52752.1"/>
    <property type="molecule type" value="Genomic_DNA"/>
</dbReference>
<gene>
    <name evidence="1" type="ORF">EI555_004612</name>
</gene>
<name>A0A4U1FR81_MONMO</name>
<protein>
    <submittedName>
        <fullName evidence="1">Uncharacterized protein</fullName>
    </submittedName>
</protein>
<accession>A0A4U1FR81</accession>
<proteinExistence type="predicted"/>